<dbReference type="EMBL" id="GL732638">
    <property type="protein sequence ID" value="EFX69352.1"/>
    <property type="molecule type" value="Genomic_DNA"/>
</dbReference>
<organism evidence="2 3">
    <name type="scientific">Daphnia pulex</name>
    <name type="common">Water flea</name>
    <dbReference type="NCBI Taxonomy" id="6669"/>
    <lineage>
        <taxon>Eukaryota</taxon>
        <taxon>Metazoa</taxon>
        <taxon>Ecdysozoa</taxon>
        <taxon>Arthropoda</taxon>
        <taxon>Crustacea</taxon>
        <taxon>Branchiopoda</taxon>
        <taxon>Diplostraca</taxon>
        <taxon>Cladocera</taxon>
        <taxon>Anomopoda</taxon>
        <taxon>Daphniidae</taxon>
        <taxon>Daphnia</taxon>
    </lineage>
</organism>
<protein>
    <submittedName>
        <fullName evidence="2">Uncharacterized protein</fullName>
    </submittedName>
</protein>
<proteinExistence type="predicted"/>
<keyword evidence="3" id="KW-1185">Reference proteome</keyword>
<feature type="compositionally biased region" description="Acidic residues" evidence="1">
    <location>
        <begin position="186"/>
        <end position="197"/>
    </location>
</feature>
<feature type="region of interest" description="Disordered" evidence="1">
    <location>
        <begin position="165"/>
        <end position="221"/>
    </location>
</feature>
<dbReference type="AlphaFoldDB" id="E9HFY8"/>
<accession>E9HFY8</accession>
<dbReference type="InParanoid" id="E9HFY8"/>
<evidence type="ECO:0000256" key="1">
    <source>
        <dbReference type="SAM" id="MobiDB-lite"/>
    </source>
</evidence>
<reference evidence="2 3" key="1">
    <citation type="journal article" date="2011" name="Science">
        <title>The ecoresponsive genome of Daphnia pulex.</title>
        <authorList>
            <person name="Colbourne J.K."/>
            <person name="Pfrender M.E."/>
            <person name="Gilbert D."/>
            <person name="Thomas W.K."/>
            <person name="Tucker A."/>
            <person name="Oakley T.H."/>
            <person name="Tokishita S."/>
            <person name="Aerts A."/>
            <person name="Arnold G.J."/>
            <person name="Basu M.K."/>
            <person name="Bauer D.J."/>
            <person name="Caceres C.E."/>
            <person name="Carmel L."/>
            <person name="Casola C."/>
            <person name="Choi J.H."/>
            <person name="Detter J.C."/>
            <person name="Dong Q."/>
            <person name="Dusheyko S."/>
            <person name="Eads B.D."/>
            <person name="Frohlich T."/>
            <person name="Geiler-Samerotte K.A."/>
            <person name="Gerlach D."/>
            <person name="Hatcher P."/>
            <person name="Jogdeo S."/>
            <person name="Krijgsveld J."/>
            <person name="Kriventseva E.V."/>
            <person name="Kultz D."/>
            <person name="Laforsch C."/>
            <person name="Lindquist E."/>
            <person name="Lopez J."/>
            <person name="Manak J.R."/>
            <person name="Muller J."/>
            <person name="Pangilinan J."/>
            <person name="Patwardhan R.P."/>
            <person name="Pitluck S."/>
            <person name="Pritham E.J."/>
            <person name="Rechtsteiner A."/>
            <person name="Rho M."/>
            <person name="Rogozin I.B."/>
            <person name="Sakarya O."/>
            <person name="Salamov A."/>
            <person name="Schaack S."/>
            <person name="Shapiro H."/>
            <person name="Shiga Y."/>
            <person name="Skalitzky C."/>
            <person name="Smith Z."/>
            <person name="Souvorov A."/>
            <person name="Sung W."/>
            <person name="Tang Z."/>
            <person name="Tsuchiya D."/>
            <person name="Tu H."/>
            <person name="Vos H."/>
            <person name="Wang M."/>
            <person name="Wolf Y.I."/>
            <person name="Yamagata H."/>
            <person name="Yamada T."/>
            <person name="Ye Y."/>
            <person name="Shaw J.R."/>
            <person name="Andrews J."/>
            <person name="Crease T.J."/>
            <person name="Tang H."/>
            <person name="Lucas S.M."/>
            <person name="Robertson H.M."/>
            <person name="Bork P."/>
            <person name="Koonin E.V."/>
            <person name="Zdobnov E.M."/>
            <person name="Grigoriev I.V."/>
            <person name="Lynch M."/>
            <person name="Boore J.L."/>
        </authorList>
    </citation>
    <scope>NUCLEOTIDE SEQUENCE [LARGE SCALE GENOMIC DNA]</scope>
</reference>
<sequence length="221" mass="24299">MSTPKAGFGTKSDRFGPMDTFPPHGSLPLTLTRAGSTSSLVATLTCEPDASGLKKLKEVNWRTGESLCGLKQDSTNSACVQSNTNLPSDDTEEQQVLKLMNEDAGKQDLPELTLEIGEEFDEFKNLDDDKIILKRNVKEDNWIEFSKKAKLDSMNATYVFNRQYQNSKDGISDVGEGGFDSSGSNDGEDYEDDEGSEESSLCSSMSHCTTKSESEDNEEFL</sequence>
<evidence type="ECO:0000313" key="3">
    <source>
        <dbReference type="Proteomes" id="UP000000305"/>
    </source>
</evidence>
<dbReference type="Proteomes" id="UP000000305">
    <property type="component" value="Unassembled WGS sequence"/>
</dbReference>
<gene>
    <name evidence="2" type="ORF">DAPPUDRAFT_329207</name>
</gene>
<name>E9HFY8_DAPPU</name>
<feature type="region of interest" description="Disordered" evidence="1">
    <location>
        <begin position="1"/>
        <end position="26"/>
    </location>
</feature>
<dbReference type="KEGG" id="dpx:DAPPUDRAFT_329207"/>
<dbReference type="PhylomeDB" id="E9HFY8"/>
<dbReference type="HOGENOM" id="CLU_1251767_0_0_1"/>
<evidence type="ECO:0000313" key="2">
    <source>
        <dbReference type="EMBL" id="EFX69352.1"/>
    </source>
</evidence>